<name>A0ABT8R520_9BACT</name>
<proteinExistence type="predicted"/>
<organism evidence="3 4">
    <name type="scientific">Rhodocytophaga aerolata</name>
    <dbReference type="NCBI Taxonomy" id="455078"/>
    <lineage>
        <taxon>Bacteria</taxon>
        <taxon>Pseudomonadati</taxon>
        <taxon>Bacteroidota</taxon>
        <taxon>Cytophagia</taxon>
        <taxon>Cytophagales</taxon>
        <taxon>Rhodocytophagaceae</taxon>
        <taxon>Rhodocytophaga</taxon>
    </lineage>
</organism>
<evidence type="ECO:0000313" key="3">
    <source>
        <dbReference type="EMBL" id="MDO1446786.1"/>
    </source>
</evidence>
<evidence type="ECO:0000256" key="2">
    <source>
        <dbReference type="SAM" id="SignalP"/>
    </source>
</evidence>
<accession>A0ABT8R520</accession>
<dbReference type="EMBL" id="JAUKPO010000005">
    <property type="protein sequence ID" value="MDO1446786.1"/>
    <property type="molecule type" value="Genomic_DNA"/>
</dbReference>
<reference evidence="3" key="1">
    <citation type="submission" date="2023-07" db="EMBL/GenBank/DDBJ databases">
        <title>The genome sequence of Rhodocytophaga aerolata KACC 12507.</title>
        <authorList>
            <person name="Zhang X."/>
        </authorList>
    </citation>
    <scope>NUCLEOTIDE SEQUENCE</scope>
    <source>
        <strain evidence="3">KACC 12507</strain>
    </source>
</reference>
<evidence type="ECO:0000313" key="4">
    <source>
        <dbReference type="Proteomes" id="UP001168528"/>
    </source>
</evidence>
<feature type="coiled-coil region" evidence="1">
    <location>
        <begin position="153"/>
        <end position="236"/>
    </location>
</feature>
<protein>
    <recommendedName>
        <fullName evidence="5">DUF4468 domain-containing protein</fullName>
    </recommendedName>
</protein>
<dbReference type="RefSeq" id="WP_302037591.1">
    <property type="nucleotide sequence ID" value="NZ_JAUKPO010000005.1"/>
</dbReference>
<keyword evidence="1" id="KW-0175">Coiled coil</keyword>
<feature type="signal peptide" evidence="2">
    <location>
        <begin position="1"/>
        <end position="26"/>
    </location>
</feature>
<dbReference type="Proteomes" id="UP001168528">
    <property type="component" value="Unassembled WGS sequence"/>
</dbReference>
<gene>
    <name evidence="3" type="ORF">Q0590_11015</name>
</gene>
<sequence length="242" mass="27593">MKNPATFYRWLSILLLISGYTLPVQAQNLTLRADKLRNEENVAIDGWVVNLEQPSNIVEEKLTNYAKTTFSAKPDKRTKNVWVFPKVQLKEITPLRGDLRAVLTPGTDNTTLGFTFSPGYDIHLSKEQYPKELAKLETWVKQYVKYHYTEVYTDQIAQKEKELKNRQSALEKEEKKLTKLRESLFDSEAKAESGDAKATAKNEKNKTEIAGIESNVDKLRGEIGEIEAAIAELNDSIKKVKE</sequence>
<feature type="chain" id="PRO_5046666031" description="DUF4468 domain-containing protein" evidence="2">
    <location>
        <begin position="27"/>
        <end position="242"/>
    </location>
</feature>
<evidence type="ECO:0008006" key="5">
    <source>
        <dbReference type="Google" id="ProtNLM"/>
    </source>
</evidence>
<evidence type="ECO:0000256" key="1">
    <source>
        <dbReference type="SAM" id="Coils"/>
    </source>
</evidence>
<keyword evidence="2" id="KW-0732">Signal</keyword>
<comment type="caution">
    <text evidence="3">The sequence shown here is derived from an EMBL/GenBank/DDBJ whole genome shotgun (WGS) entry which is preliminary data.</text>
</comment>
<keyword evidence="4" id="KW-1185">Reference proteome</keyword>